<feature type="region of interest" description="Disordered" evidence="1">
    <location>
        <begin position="66"/>
        <end position="86"/>
    </location>
</feature>
<sequence length="247" mass="28094">MEPQERSRMLRAALLRPVNLLSLVLGLGVFATSQLWWILPLTLLTYSSLVYLSYRDPLFRRKTLEENAFPPPHMPPGRSSVTPERRARWLPRGETRRKVEEALEIYHRLVLAIEEADETTRELLDDALPKLRTAAERLIEVAESREKAAGAVQEIHDSPSPSPESLEEARRLEEHIGAADEEISNLSQRLLTLRAQVVRASIDDARAPERTTDINSSLDELNLRLEALKHLMRSPGDLPRKRNQPPG</sequence>
<evidence type="ECO:0000313" key="3">
    <source>
        <dbReference type="EMBL" id="BBL78213.1"/>
    </source>
</evidence>
<evidence type="ECO:0000256" key="1">
    <source>
        <dbReference type="SAM" id="MobiDB-lite"/>
    </source>
</evidence>
<keyword evidence="2" id="KW-0472">Membrane</keyword>
<dbReference type="EMBL" id="AP019791">
    <property type="protein sequence ID" value="BBL78213.1"/>
    <property type="molecule type" value="Genomic_DNA"/>
</dbReference>
<evidence type="ECO:0000313" key="4">
    <source>
        <dbReference type="Proteomes" id="UP000318065"/>
    </source>
</evidence>
<feature type="transmembrane region" description="Helical" evidence="2">
    <location>
        <begin position="12"/>
        <end position="30"/>
    </location>
</feature>
<dbReference type="Proteomes" id="UP000318065">
    <property type="component" value="Chromosome"/>
</dbReference>
<reference evidence="3" key="1">
    <citation type="journal article" date="2019" name="Microbiol. Resour. Announc.">
        <title>Complete Genome Sequence of Rubrobacter xylanophilus Strain AA3-22, Isolated from Arima Onsen in Japan.</title>
        <authorList>
            <person name="Tomariguchi N."/>
            <person name="Miyazaki K."/>
        </authorList>
    </citation>
    <scope>NUCLEOTIDE SEQUENCE [LARGE SCALE GENOMIC DNA]</scope>
    <source>
        <strain evidence="3">AA3-22</strain>
    </source>
</reference>
<protein>
    <submittedName>
        <fullName evidence="3">Uncharacterized protein</fullName>
    </submittedName>
</protein>
<keyword evidence="2" id="KW-0812">Transmembrane</keyword>
<dbReference type="AlphaFoldDB" id="A0A510HHT6"/>
<feature type="region of interest" description="Disordered" evidence="1">
    <location>
        <begin position="150"/>
        <end position="170"/>
    </location>
</feature>
<name>A0A510HHT6_9ACTN</name>
<keyword evidence="2" id="KW-1133">Transmembrane helix</keyword>
<organism evidence="3 4">
    <name type="scientific">Rubrobacter xylanophilus</name>
    <dbReference type="NCBI Taxonomy" id="49319"/>
    <lineage>
        <taxon>Bacteria</taxon>
        <taxon>Bacillati</taxon>
        <taxon>Actinomycetota</taxon>
        <taxon>Rubrobacteria</taxon>
        <taxon>Rubrobacterales</taxon>
        <taxon>Rubrobacteraceae</taxon>
        <taxon>Rubrobacter</taxon>
    </lineage>
</organism>
<dbReference type="OrthoDB" id="5244696at2"/>
<evidence type="ECO:0000256" key="2">
    <source>
        <dbReference type="SAM" id="Phobius"/>
    </source>
</evidence>
<proteinExistence type="predicted"/>
<feature type="transmembrane region" description="Helical" evidence="2">
    <location>
        <begin position="36"/>
        <end position="54"/>
    </location>
</feature>
<gene>
    <name evidence="3" type="ORF">RxyAA322_00670</name>
</gene>
<keyword evidence="4" id="KW-1185">Reference proteome</keyword>
<accession>A0A510HHT6</accession>
<dbReference type="RefSeq" id="WP_143526381.1">
    <property type="nucleotide sequence ID" value="NZ_AP019791.1"/>
</dbReference>